<organism evidence="2 3">
    <name type="scientific">Ancylobacter tetraedralis</name>
    <dbReference type="NCBI Taxonomy" id="217068"/>
    <lineage>
        <taxon>Bacteria</taxon>
        <taxon>Pseudomonadati</taxon>
        <taxon>Pseudomonadota</taxon>
        <taxon>Alphaproteobacteria</taxon>
        <taxon>Hyphomicrobiales</taxon>
        <taxon>Xanthobacteraceae</taxon>
        <taxon>Ancylobacter</taxon>
    </lineage>
</organism>
<dbReference type="InterPro" id="IPR002725">
    <property type="entry name" value="YgjP-like_metallopeptidase"/>
</dbReference>
<accession>A0A839ZEM5</accession>
<evidence type="ECO:0000313" key="3">
    <source>
        <dbReference type="Proteomes" id="UP000533469"/>
    </source>
</evidence>
<dbReference type="PANTHER" id="PTHR30399:SF1">
    <property type="entry name" value="UTP PYROPHOSPHATASE"/>
    <property type="match status" value="1"/>
</dbReference>
<dbReference type="CDD" id="cd07344">
    <property type="entry name" value="M48_yhfN_like"/>
    <property type="match status" value="1"/>
</dbReference>
<feature type="domain" description="YgjP-like metallopeptidase" evidence="1">
    <location>
        <begin position="55"/>
        <end position="254"/>
    </location>
</feature>
<gene>
    <name evidence="2" type="ORF">FHS55_003737</name>
</gene>
<protein>
    <recommendedName>
        <fullName evidence="1">YgjP-like metallopeptidase domain-containing protein</fullName>
    </recommendedName>
</protein>
<name>A0A839ZEM5_9HYPH</name>
<dbReference type="PANTHER" id="PTHR30399">
    <property type="entry name" value="UNCHARACTERIZED PROTEIN YGJP"/>
    <property type="match status" value="1"/>
</dbReference>
<evidence type="ECO:0000313" key="2">
    <source>
        <dbReference type="EMBL" id="MBB3773106.1"/>
    </source>
</evidence>
<dbReference type="RefSeq" id="WP_183191262.1">
    <property type="nucleotide sequence ID" value="NZ_JACICD010000008.1"/>
</dbReference>
<dbReference type="Gene3D" id="3.30.2010.10">
    <property type="entry name" value="Metalloproteases ('zincins'), catalytic domain"/>
    <property type="match status" value="1"/>
</dbReference>
<comment type="caution">
    <text evidence="2">The sequence shown here is derived from an EMBL/GenBank/DDBJ whole genome shotgun (WGS) entry which is preliminary data.</text>
</comment>
<keyword evidence="3" id="KW-1185">Reference proteome</keyword>
<dbReference type="Proteomes" id="UP000533469">
    <property type="component" value="Unassembled WGS sequence"/>
</dbReference>
<dbReference type="InterPro" id="IPR053136">
    <property type="entry name" value="UTP_pyrophosphatase-like"/>
</dbReference>
<sequence>MLFLPPLFSRPGAPKKAAPTSRIAPPAEPAEFRLDLDGEPILIALRRNPRARRYTLRVRAASRDVVLTLPARGTINEAYDFARRHVGWIRVRLARLPQTVAFVPGAVIPLRGTPHRILHRPGARGTVWTGTEDGAPVLYVAGEAAHVGRRIGDFLKREARGALTEAARRHALALGVSIARVTLRDTASRWGSCSSTGALSFSWRLILAPGFVLDYLAAHEVAHRREMNHGPRFWAHVDRLFPERVAAEAWLKKHGAELHRYGADED</sequence>
<proteinExistence type="predicted"/>
<dbReference type="Pfam" id="PF01863">
    <property type="entry name" value="YgjP-like"/>
    <property type="match status" value="1"/>
</dbReference>
<dbReference type="AlphaFoldDB" id="A0A839ZEM5"/>
<reference evidence="2 3" key="1">
    <citation type="submission" date="2020-08" db="EMBL/GenBank/DDBJ databases">
        <title>Genomic Encyclopedia of Type Strains, Phase IV (KMG-IV): sequencing the most valuable type-strain genomes for metagenomic binning, comparative biology and taxonomic classification.</title>
        <authorList>
            <person name="Goeker M."/>
        </authorList>
    </citation>
    <scope>NUCLEOTIDE SEQUENCE [LARGE SCALE GENOMIC DNA]</scope>
    <source>
        <strain evidence="2 3">DSM 5895</strain>
    </source>
</reference>
<evidence type="ECO:0000259" key="1">
    <source>
        <dbReference type="Pfam" id="PF01863"/>
    </source>
</evidence>
<dbReference type="EMBL" id="JACICD010000008">
    <property type="protein sequence ID" value="MBB3773106.1"/>
    <property type="molecule type" value="Genomic_DNA"/>
</dbReference>